<comment type="caution">
    <text evidence="2">The sequence shown here is derived from an EMBL/GenBank/DDBJ whole genome shotgun (WGS) entry which is preliminary data.</text>
</comment>
<evidence type="ECO:0000256" key="1">
    <source>
        <dbReference type="SAM" id="MobiDB-lite"/>
    </source>
</evidence>
<evidence type="ECO:0000313" key="2">
    <source>
        <dbReference type="EMBL" id="NEE20537.1"/>
    </source>
</evidence>
<feature type="non-terminal residue" evidence="2">
    <location>
        <position position="47"/>
    </location>
</feature>
<sequence>MDTQAQHSERDRSPEPDTGSGERSRFSRTRDRVVSVLSWRRVLTGVV</sequence>
<dbReference type="AlphaFoldDB" id="A0A6G3XS82"/>
<organism evidence="2">
    <name type="scientific">Streptomyces sp. SID7499</name>
    <dbReference type="NCBI Taxonomy" id="2706086"/>
    <lineage>
        <taxon>Bacteria</taxon>
        <taxon>Bacillati</taxon>
        <taxon>Actinomycetota</taxon>
        <taxon>Actinomycetes</taxon>
        <taxon>Kitasatosporales</taxon>
        <taxon>Streptomycetaceae</taxon>
        <taxon>Streptomyces</taxon>
    </lineage>
</organism>
<feature type="region of interest" description="Disordered" evidence="1">
    <location>
        <begin position="1"/>
        <end position="30"/>
    </location>
</feature>
<protein>
    <submittedName>
        <fullName evidence="2">Signal peptidase I</fullName>
    </submittedName>
</protein>
<name>A0A6G3XS82_9ACTN</name>
<accession>A0A6G3XS82</accession>
<reference evidence="2" key="1">
    <citation type="submission" date="2020-01" db="EMBL/GenBank/DDBJ databases">
        <title>Insect and environment-associated Actinomycetes.</title>
        <authorList>
            <person name="Currrie C."/>
            <person name="Chevrette M."/>
            <person name="Carlson C."/>
            <person name="Stubbendieck R."/>
            <person name="Wendt-Pienkowski E."/>
        </authorList>
    </citation>
    <scope>NUCLEOTIDE SEQUENCE</scope>
    <source>
        <strain evidence="2">SID7499</strain>
    </source>
</reference>
<feature type="compositionally biased region" description="Basic and acidic residues" evidence="1">
    <location>
        <begin position="7"/>
        <end position="30"/>
    </location>
</feature>
<proteinExistence type="predicted"/>
<gene>
    <name evidence="2" type="ORF">G3M58_80510</name>
</gene>
<dbReference type="EMBL" id="JAAGMN010008692">
    <property type="protein sequence ID" value="NEE20537.1"/>
    <property type="molecule type" value="Genomic_DNA"/>
</dbReference>